<dbReference type="EMBL" id="JAGINW010000001">
    <property type="protein sequence ID" value="MBP2327571.1"/>
    <property type="molecule type" value="Genomic_DNA"/>
</dbReference>
<reference evidence="3 4" key="1">
    <citation type="submission" date="2021-03" db="EMBL/GenBank/DDBJ databases">
        <title>Sequencing the genomes of 1000 actinobacteria strains.</title>
        <authorList>
            <person name="Klenk H.-P."/>
        </authorList>
    </citation>
    <scope>NUCLEOTIDE SEQUENCE [LARGE SCALE GENOMIC DNA]</scope>
    <source>
        <strain evidence="3 4">DSM 46670</strain>
    </source>
</reference>
<evidence type="ECO:0000256" key="2">
    <source>
        <dbReference type="SAM" id="SignalP"/>
    </source>
</evidence>
<feature type="region of interest" description="Disordered" evidence="1">
    <location>
        <begin position="85"/>
        <end position="120"/>
    </location>
</feature>
<comment type="caution">
    <text evidence="3">The sequence shown here is derived from an EMBL/GenBank/DDBJ whole genome shotgun (WGS) entry which is preliminary data.</text>
</comment>
<feature type="chain" id="PRO_5045090146" evidence="2">
    <location>
        <begin position="29"/>
        <end position="120"/>
    </location>
</feature>
<keyword evidence="2" id="KW-0732">Signal</keyword>
<proteinExistence type="predicted"/>
<keyword evidence="4" id="KW-1185">Reference proteome</keyword>
<evidence type="ECO:0000313" key="4">
    <source>
        <dbReference type="Proteomes" id="UP001519332"/>
    </source>
</evidence>
<organism evidence="3 4">
    <name type="scientific">Kibdelosporangium banguiense</name>
    <dbReference type="NCBI Taxonomy" id="1365924"/>
    <lineage>
        <taxon>Bacteria</taxon>
        <taxon>Bacillati</taxon>
        <taxon>Actinomycetota</taxon>
        <taxon>Actinomycetes</taxon>
        <taxon>Pseudonocardiales</taxon>
        <taxon>Pseudonocardiaceae</taxon>
        <taxon>Kibdelosporangium</taxon>
    </lineage>
</organism>
<name>A0ABS4TT46_9PSEU</name>
<feature type="compositionally biased region" description="Low complexity" evidence="1">
    <location>
        <begin position="100"/>
        <end position="120"/>
    </location>
</feature>
<evidence type="ECO:0000256" key="1">
    <source>
        <dbReference type="SAM" id="MobiDB-lite"/>
    </source>
</evidence>
<protein>
    <submittedName>
        <fullName evidence="3">Uncharacterized protein</fullName>
    </submittedName>
</protein>
<feature type="signal peptide" evidence="2">
    <location>
        <begin position="1"/>
        <end position="28"/>
    </location>
</feature>
<dbReference type="RefSeq" id="WP_209644496.1">
    <property type="nucleotide sequence ID" value="NZ_JAGINW010000001.1"/>
</dbReference>
<accession>A0ABS4TT46</accession>
<dbReference type="Proteomes" id="UP001519332">
    <property type="component" value="Unassembled WGS sequence"/>
</dbReference>
<gene>
    <name evidence="3" type="ORF">JOF56_007956</name>
</gene>
<evidence type="ECO:0000313" key="3">
    <source>
        <dbReference type="EMBL" id="MBP2327571.1"/>
    </source>
</evidence>
<sequence>MSKYWLRTVGLTMALGISLLGFAGSGHAALQEPNCGHFKADKSWGSAEGKVCWKGGRSEGKVRDKEDDGKCVWVRLWYKMEDGSTKTLDSSKACGKGKVKSVANSSPKKSVSVKGSLMRG</sequence>